<reference evidence="1 2" key="1">
    <citation type="submission" date="2024-09" db="EMBL/GenBank/DDBJ databases">
        <authorList>
            <person name="Sun Q."/>
            <person name="Mori K."/>
        </authorList>
    </citation>
    <scope>NUCLEOTIDE SEQUENCE [LARGE SCALE GENOMIC DNA]</scope>
    <source>
        <strain evidence="1 2">JCM 9626</strain>
    </source>
</reference>
<sequence length="201" mass="21734">MADTFESKVRLATRRAATRPLDVDLVRSHLVKEPRAAEIAFARALDVGIAGLEAHERHGGMNAVTGHIAESVAATLLVEAGWHVLEQFTQTASGGHGIDLAVLAPDMSSVFVVEVKGSLSRRGWPRLSRGELDQFTLEWLNKPDNPGMASLGMTGDDVSGLVMLINFARREWKAVATPDFDEVVGLSEDTCLDDPSGWSSR</sequence>
<dbReference type="EMBL" id="JBHMDG010000010">
    <property type="protein sequence ID" value="MFB9313046.1"/>
    <property type="molecule type" value="Genomic_DNA"/>
</dbReference>
<dbReference type="RefSeq" id="WP_140011745.1">
    <property type="nucleotide sequence ID" value="NZ_JBHMDG010000010.1"/>
</dbReference>
<accession>A0ABV5K8G3</accession>
<name>A0ABV5K8G3_9ACTN</name>
<evidence type="ECO:0000313" key="2">
    <source>
        <dbReference type="Proteomes" id="UP001589750"/>
    </source>
</evidence>
<comment type="caution">
    <text evidence="1">The sequence shown here is derived from an EMBL/GenBank/DDBJ whole genome shotgun (WGS) entry which is preliminary data.</text>
</comment>
<protein>
    <submittedName>
        <fullName evidence="1">NERD domain-containing protein</fullName>
    </submittedName>
</protein>
<proteinExistence type="predicted"/>
<gene>
    <name evidence="1" type="ORF">ACFFRI_08325</name>
</gene>
<organism evidence="1 2">
    <name type="scientific">Nocardioides plantarum</name>
    <dbReference type="NCBI Taxonomy" id="29299"/>
    <lineage>
        <taxon>Bacteria</taxon>
        <taxon>Bacillati</taxon>
        <taxon>Actinomycetota</taxon>
        <taxon>Actinomycetes</taxon>
        <taxon>Propionibacteriales</taxon>
        <taxon>Nocardioidaceae</taxon>
        <taxon>Nocardioides</taxon>
    </lineage>
</organism>
<evidence type="ECO:0000313" key="1">
    <source>
        <dbReference type="EMBL" id="MFB9313046.1"/>
    </source>
</evidence>
<dbReference type="Proteomes" id="UP001589750">
    <property type="component" value="Unassembled WGS sequence"/>
</dbReference>
<keyword evidence="2" id="KW-1185">Reference proteome</keyword>